<protein>
    <submittedName>
        <fullName evidence="2">Protein embryo defective 514</fullName>
    </submittedName>
</protein>
<feature type="region of interest" description="Disordered" evidence="1">
    <location>
        <begin position="55"/>
        <end position="144"/>
    </location>
</feature>
<dbReference type="InterPro" id="IPR044673">
    <property type="entry name" value="DCL-like"/>
</dbReference>
<dbReference type="AlphaFoldDB" id="A0A438I1J1"/>
<dbReference type="PANTHER" id="PTHR33415:SF12">
    <property type="entry name" value="PROTEIN EMBRYO DEFECTIVE 514"/>
    <property type="match status" value="1"/>
</dbReference>
<name>A0A438I1J1_VITVI</name>
<sequence length="310" mass="34371">MAWWHRLLNLHNSEPGIKNRPGPEYKAKQKPHSHSNSHKKVFIQIRVLLHESLNLSHGRDGGFRNPPKPSRKEKPLTPKTWMSKPLNPPSPMAPTLPTTSLNGDSNSKRGREEAGEGEDANDAVTKKQEGGEVRGGREAREVGGRSVETGRFSLGPKTFGSSVEMFDHFFKFLHYWPANLDVNKVYTRHVLDPAILFVCVLQYEHMMLLDLLKKGHTEPDKKIGGGIHAFQVRYHPVFKSRCFFVIRDDESVDDFSFRKCVDHISPLPENMKAKSEVNKALGGGRGGKGGGGGGRGGGRGRGGRGGRGRN</sequence>
<dbReference type="Pfam" id="PF11523">
    <property type="entry name" value="DUF3223"/>
    <property type="match status" value="1"/>
</dbReference>
<evidence type="ECO:0000313" key="3">
    <source>
        <dbReference type="Proteomes" id="UP000288805"/>
    </source>
</evidence>
<feature type="region of interest" description="Disordered" evidence="1">
    <location>
        <begin position="12"/>
        <end position="38"/>
    </location>
</feature>
<gene>
    <name evidence="2" type="primary">EMB514_1</name>
    <name evidence="2" type="ORF">CK203_030986</name>
</gene>
<dbReference type="Gene3D" id="3.10.450.40">
    <property type="match status" value="1"/>
</dbReference>
<dbReference type="Proteomes" id="UP000288805">
    <property type="component" value="Unassembled WGS sequence"/>
</dbReference>
<accession>A0A438I1J1</accession>
<evidence type="ECO:0000313" key="2">
    <source>
        <dbReference type="EMBL" id="RVW90500.1"/>
    </source>
</evidence>
<feature type="compositionally biased region" description="Polar residues" evidence="1">
    <location>
        <begin position="96"/>
        <end position="105"/>
    </location>
</feature>
<comment type="caution">
    <text evidence="2">The sequence shown here is derived from an EMBL/GenBank/DDBJ whole genome shotgun (WGS) entry which is preliminary data.</text>
</comment>
<dbReference type="FunFam" id="3.10.450.40:FF:000016">
    <property type="entry name" value="Predicted protein"/>
    <property type="match status" value="1"/>
</dbReference>
<proteinExistence type="predicted"/>
<dbReference type="PANTHER" id="PTHR33415">
    <property type="entry name" value="PROTEIN EMBRYO DEFECTIVE 514"/>
    <property type="match status" value="1"/>
</dbReference>
<feature type="compositionally biased region" description="Basic residues" evidence="1">
    <location>
        <begin position="28"/>
        <end position="38"/>
    </location>
</feature>
<feature type="compositionally biased region" description="Gly residues" evidence="1">
    <location>
        <begin position="281"/>
        <end position="300"/>
    </location>
</feature>
<dbReference type="EMBL" id="QGNW01000154">
    <property type="protein sequence ID" value="RVW90500.1"/>
    <property type="molecule type" value="Genomic_DNA"/>
</dbReference>
<feature type="compositionally biased region" description="Basic residues" evidence="1">
    <location>
        <begin position="301"/>
        <end position="310"/>
    </location>
</feature>
<organism evidence="2 3">
    <name type="scientific">Vitis vinifera</name>
    <name type="common">Grape</name>
    <dbReference type="NCBI Taxonomy" id="29760"/>
    <lineage>
        <taxon>Eukaryota</taxon>
        <taxon>Viridiplantae</taxon>
        <taxon>Streptophyta</taxon>
        <taxon>Embryophyta</taxon>
        <taxon>Tracheophyta</taxon>
        <taxon>Spermatophyta</taxon>
        <taxon>Magnoliopsida</taxon>
        <taxon>eudicotyledons</taxon>
        <taxon>Gunneridae</taxon>
        <taxon>Pentapetalae</taxon>
        <taxon>rosids</taxon>
        <taxon>Vitales</taxon>
        <taxon>Vitaceae</taxon>
        <taxon>Viteae</taxon>
        <taxon>Vitis</taxon>
    </lineage>
</organism>
<reference evidence="2 3" key="1">
    <citation type="journal article" date="2018" name="PLoS Genet.">
        <title>Population sequencing reveals clonal diversity and ancestral inbreeding in the grapevine cultivar Chardonnay.</title>
        <authorList>
            <person name="Roach M.J."/>
            <person name="Johnson D.L."/>
            <person name="Bohlmann J."/>
            <person name="van Vuuren H.J."/>
            <person name="Jones S.J."/>
            <person name="Pretorius I.S."/>
            <person name="Schmidt S.A."/>
            <person name="Borneman A.R."/>
        </authorList>
    </citation>
    <scope>NUCLEOTIDE SEQUENCE [LARGE SCALE GENOMIC DNA]</scope>
    <source>
        <strain evidence="3">cv. Chardonnay</strain>
        <tissue evidence="2">Leaf</tissue>
    </source>
</reference>
<evidence type="ECO:0000256" key="1">
    <source>
        <dbReference type="SAM" id="MobiDB-lite"/>
    </source>
</evidence>
<feature type="region of interest" description="Disordered" evidence="1">
    <location>
        <begin position="279"/>
        <end position="310"/>
    </location>
</feature>
<feature type="compositionally biased region" description="Basic and acidic residues" evidence="1">
    <location>
        <begin position="124"/>
        <end position="143"/>
    </location>
</feature>